<proteinExistence type="inferred from homology"/>
<organism evidence="9 10">
    <name type="scientific">Chitinophaga flava</name>
    <dbReference type="NCBI Taxonomy" id="2259036"/>
    <lineage>
        <taxon>Bacteria</taxon>
        <taxon>Pseudomonadati</taxon>
        <taxon>Bacteroidota</taxon>
        <taxon>Chitinophagia</taxon>
        <taxon>Chitinophagales</taxon>
        <taxon>Chitinophagaceae</taxon>
        <taxon>Chitinophaga</taxon>
    </lineage>
</organism>
<dbReference type="AlphaFoldDB" id="A0A365XVB8"/>
<protein>
    <recommendedName>
        <fullName evidence="8">Peptidase M50 domain-containing protein</fullName>
    </recommendedName>
</protein>
<dbReference type="GO" id="GO:0016020">
    <property type="term" value="C:membrane"/>
    <property type="evidence" value="ECO:0007669"/>
    <property type="project" value="UniProtKB-SubCell"/>
</dbReference>
<comment type="subcellular location">
    <subcellularLocation>
        <location evidence="2">Membrane</location>
        <topology evidence="2">Multi-pass membrane protein</topology>
    </subcellularLocation>
</comment>
<dbReference type="GO" id="GO:0006508">
    <property type="term" value="P:proteolysis"/>
    <property type="evidence" value="ECO:0007669"/>
    <property type="project" value="InterPro"/>
</dbReference>
<accession>A0A365XVB8</accession>
<evidence type="ECO:0000256" key="2">
    <source>
        <dbReference type="ARBA" id="ARBA00004141"/>
    </source>
</evidence>
<evidence type="ECO:0000313" key="9">
    <source>
        <dbReference type="EMBL" id="RBL90100.1"/>
    </source>
</evidence>
<sequence>MSKDLLIFLLLSVLFFIVRFFTILIHELGHAIPAIIFTRQRVIVYIGSYGEDDRNIQFNISLLEINIKRNPLSWRRGICFANHEDMTIRQKTILVLAGPLSSFIIAGVAALIAFTFDMHGSVKLVFSIFLLSAVIDLFTNLYPRTIQLHNHRILHSDGRLLLNLFRSWSYERSIVKGNNLHKKNKLRKV</sequence>
<comment type="caution">
    <text evidence="9">The sequence shown here is derived from an EMBL/GenBank/DDBJ whole genome shotgun (WGS) entry which is preliminary data.</text>
</comment>
<evidence type="ECO:0000259" key="8">
    <source>
        <dbReference type="Pfam" id="PF02163"/>
    </source>
</evidence>
<evidence type="ECO:0000256" key="7">
    <source>
        <dbReference type="SAM" id="Phobius"/>
    </source>
</evidence>
<keyword evidence="5 7" id="KW-1133">Transmembrane helix</keyword>
<evidence type="ECO:0000256" key="6">
    <source>
        <dbReference type="ARBA" id="ARBA00023136"/>
    </source>
</evidence>
<dbReference type="OrthoDB" id="9785181at2"/>
<comment type="cofactor">
    <cofactor evidence="1">
        <name>Zn(2+)</name>
        <dbReference type="ChEBI" id="CHEBI:29105"/>
    </cofactor>
</comment>
<evidence type="ECO:0000256" key="4">
    <source>
        <dbReference type="ARBA" id="ARBA00022692"/>
    </source>
</evidence>
<evidence type="ECO:0000313" key="10">
    <source>
        <dbReference type="Proteomes" id="UP000253410"/>
    </source>
</evidence>
<evidence type="ECO:0000256" key="3">
    <source>
        <dbReference type="ARBA" id="ARBA00007931"/>
    </source>
</evidence>
<gene>
    <name evidence="9" type="ORF">DF182_26900</name>
</gene>
<feature type="domain" description="Peptidase M50" evidence="8">
    <location>
        <begin position="15"/>
        <end position="128"/>
    </location>
</feature>
<keyword evidence="10" id="KW-1185">Reference proteome</keyword>
<keyword evidence="6 7" id="KW-0472">Membrane</keyword>
<dbReference type="InterPro" id="IPR008915">
    <property type="entry name" value="Peptidase_M50"/>
</dbReference>
<keyword evidence="4 7" id="KW-0812">Transmembrane</keyword>
<comment type="similarity">
    <text evidence="3">Belongs to the peptidase M50B family.</text>
</comment>
<evidence type="ECO:0000256" key="1">
    <source>
        <dbReference type="ARBA" id="ARBA00001947"/>
    </source>
</evidence>
<dbReference type="Proteomes" id="UP000253410">
    <property type="component" value="Unassembled WGS sequence"/>
</dbReference>
<dbReference type="RefSeq" id="WP_113618852.1">
    <property type="nucleotide sequence ID" value="NZ_QFFJ01000002.1"/>
</dbReference>
<name>A0A365XVB8_9BACT</name>
<evidence type="ECO:0000256" key="5">
    <source>
        <dbReference type="ARBA" id="ARBA00022989"/>
    </source>
</evidence>
<dbReference type="EMBL" id="QFFJ01000002">
    <property type="protein sequence ID" value="RBL90100.1"/>
    <property type="molecule type" value="Genomic_DNA"/>
</dbReference>
<feature type="transmembrane region" description="Helical" evidence="7">
    <location>
        <begin position="122"/>
        <end position="142"/>
    </location>
</feature>
<dbReference type="Pfam" id="PF02163">
    <property type="entry name" value="Peptidase_M50"/>
    <property type="match status" value="1"/>
</dbReference>
<feature type="transmembrane region" description="Helical" evidence="7">
    <location>
        <begin position="93"/>
        <end position="116"/>
    </location>
</feature>
<reference evidence="9 10" key="1">
    <citation type="submission" date="2018-05" db="EMBL/GenBank/DDBJ databases">
        <title>Chitinophaga sp. K3CV102501T nov., isolated from isolated from a monsoon evergreen broad-leaved forest soil.</title>
        <authorList>
            <person name="Lv Y."/>
        </authorList>
    </citation>
    <scope>NUCLEOTIDE SEQUENCE [LARGE SCALE GENOMIC DNA]</scope>
    <source>
        <strain evidence="9 10">GDMCC 1.1325</strain>
    </source>
</reference>